<dbReference type="InterPro" id="IPR012675">
    <property type="entry name" value="Beta-grasp_dom_sf"/>
</dbReference>
<sequence>MVKVEVRLFAVLRELAGEGSISLEFACEPTVDEVLGGLMSSKPVLRSLLMKDGRFNDRYKVLVGKDLVFPEDFSRVRVSSKVAVLPPVSGG</sequence>
<comment type="caution">
    <text evidence="1">The sequence shown here is derived from an EMBL/GenBank/DDBJ whole genome shotgun (WGS) entry which is preliminary data.</text>
</comment>
<proteinExistence type="predicted"/>
<dbReference type="EMBL" id="DSTX01000011">
    <property type="protein sequence ID" value="HFK21021.1"/>
    <property type="molecule type" value="Genomic_DNA"/>
</dbReference>
<reference evidence="1" key="1">
    <citation type="journal article" date="2020" name="mSystems">
        <title>Genome- and Community-Level Interaction Insights into Carbon Utilization and Element Cycling Functions of Hydrothermarchaeota in Hydrothermal Sediment.</title>
        <authorList>
            <person name="Zhou Z."/>
            <person name="Liu Y."/>
            <person name="Xu W."/>
            <person name="Pan J."/>
            <person name="Luo Z.H."/>
            <person name="Li M."/>
        </authorList>
    </citation>
    <scope>NUCLEOTIDE SEQUENCE [LARGE SCALE GENOMIC DNA]</scope>
    <source>
        <strain evidence="1">SpSt-468</strain>
    </source>
</reference>
<dbReference type="SUPFAM" id="SSF54285">
    <property type="entry name" value="MoaD/ThiS"/>
    <property type="match status" value="1"/>
</dbReference>
<gene>
    <name evidence="1" type="ORF">ENS19_07100</name>
</gene>
<dbReference type="Gene3D" id="3.10.20.30">
    <property type="match status" value="1"/>
</dbReference>
<name>A0A7C3FDB6_9CREN</name>
<dbReference type="CDD" id="cd17040">
    <property type="entry name" value="Ubl_MoaD_like"/>
    <property type="match status" value="1"/>
</dbReference>
<evidence type="ECO:0000313" key="1">
    <source>
        <dbReference type="EMBL" id="HFK21021.1"/>
    </source>
</evidence>
<dbReference type="InterPro" id="IPR016155">
    <property type="entry name" value="Mopterin_synth/thiamin_S_b"/>
</dbReference>
<organism evidence="1">
    <name type="scientific">Candidatus Methanomethylicus mesodigestus</name>
    <dbReference type="NCBI Taxonomy" id="1867258"/>
    <lineage>
        <taxon>Archaea</taxon>
        <taxon>Thermoproteota</taxon>
        <taxon>Methanosuratincolia</taxon>
        <taxon>Candidatus Methanomethylicales</taxon>
        <taxon>Candidatus Methanomethylicaceae</taxon>
        <taxon>Candidatus Methanomethylicus</taxon>
    </lineage>
</organism>
<dbReference type="InterPro" id="IPR003749">
    <property type="entry name" value="ThiS/MoaD-like"/>
</dbReference>
<dbReference type="AlphaFoldDB" id="A0A7C3FDB6"/>
<protein>
    <submittedName>
        <fullName evidence="1">MoaD/ThiS family protein</fullName>
    </submittedName>
</protein>
<accession>A0A7C3FDB6</accession>
<dbReference type="Pfam" id="PF02597">
    <property type="entry name" value="ThiS"/>
    <property type="match status" value="1"/>
</dbReference>